<dbReference type="GO" id="GO:1990351">
    <property type="term" value="C:transporter complex"/>
    <property type="evidence" value="ECO:0007669"/>
    <property type="project" value="TreeGrafter"/>
</dbReference>
<gene>
    <name evidence="2" type="ORF">ENG67_05450</name>
</gene>
<evidence type="ECO:0000313" key="2">
    <source>
        <dbReference type="EMBL" id="HDM90632.1"/>
    </source>
</evidence>
<evidence type="ECO:0000259" key="1">
    <source>
        <dbReference type="Pfam" id="PF19838"/>
    </source>
</evidence>
<dbReference type="PANTHER" id="PTHR30189">
    <property type="entry name" value="LPS-ASSEMBLY PROTEIN"/>
    <property type="match status" value="1"/>
</dbReference>
<name>A0A7C1BHD2_UNCW3</name>
<sequence length="669" mass="77838">MNSLLFLLVLINGTVKFRGGKMSYDPRREEVILTDSAEIKSGRVTLIADSMIYRKEQKELLAYGSALLIIEHDTLRAESLIYHTENGKGVAFQGRTHTEKGYLTGKYIYRVSEEVLLVEDGTFTTCDKVPPHYCFYSPRMKIFKNEEAVVSPIFLRIRKIPILWAPFWFFPLKKGRKSGFLTPRIGYNSLDGKYLRNISYYLVLSNYADITWGLDIIEKRGVRGYGNLVYKRYRSFSGAFTFTLAQEFSPIRRRWSLFGSHYQTLPWGFTLRARSNLLSDVSYMEDYSEEKEEWIKSSLHSYISLTRRWSTGTFLASIDEERDVRENTVERTLPDITFKMFTFSLGPVRTGGSSHFLRKETEEETRYYLDNRASLNSEFSLLRYLKLRPELDLQTTLFDRDALGRRNVLRNVYSASLSLSTAFYGMSLFGLGPFERFRSTTRPSISFKYTPEIDQENLIPFGEISVVPPQKSGILSLATSIEGKTRKGKKLTLLTVNLSESYNFLNEERPFSSISWSSRLLPEFPVRSRISGAYDIEERRFYNIDFVTEAELKLSVLEDTSTGKKSGWRIKLTHSMSSLETGEGDQRLRGSLSGHPTSKWEMRLSFNFDLKKGELIDERIELERDLHCWAFNFRWSRYGDTWNYDFKLWIKKLPDVKFKRSLFEIFLPG</sequence>
<proteinExistence type="predicted"/>
<dbReference type="InterPro" id="IPR045659">
    <property type="entry name" value="LptD_2"/>
</dbReference>
<protein>
    <submittedName>
        <fullName evidence="2">LPS-assembly protein LptD</fullName>
    </submittedName>
</protein>
<dbReference type="EMBL" id="DRBW01000203">
    <property type="protein sequence ID" value="HDM90632.1"/>
    <property type="molecule type" value="Genomic_DNA"/>
</dbReference>
<dbReference type="AlphaFoldDB" id="A0A7C1BHD2"/>
<feature type="domain" description="LPS-assembly protein LptD central" evidence="1">
    <location>
        <begin position="149"/>
        <end position="343"/>
    </location>
</feature>
<dbReference type="InterPro" id="IPR050218">
    <property type="entry name" value="LptD"/>
</dbReference>
<dbReference type="Pfam" id="PF19838">
    <property type="entry name" value="LptD_2"/>
    <property type="match status" value="2"/>
</dbReference>
<dbReference type="PANTHER" id="PTHR30189:SF1">
    <property type="entry name" value="LPS-ASSEMBLY PROTEIN LPTD"/>
    <property type="match status" value="1"/>
</dbReference>
<accession>A0A7C1BHD2</accession>
<comment type="caution">
    <text evidence="2">The sequence shown here is derived from an EMBL/GenBank/DDBJ whole genome shotgun (WGS) entry which is preliminary data.</text>
</comment>
<dbReference type="GO" id="GO:0009279">
    <property type="term" value="C:cell outer membrane"/>
    <property type="evidence" value="ECO:0007669"/>
    <property type="project" value="TreeGrafter"/>
</dbReference>
<feature type="domain" description="LPS-assembly protein LptD central" evidence="1">
    <location>
        <begin position="359"/>
        <end position="519"/>
    </location>
</feature>
<organism evidence="2">
    <name type="scientific">candidate division WOR-3 bacterium</name>
    <dbReference type="NCBI Taxonomy" id="2052148"/>
    <lineage>
        <taxon>Bacteria</taxon>
        <taxon>Bacteria division WOR-3</taxon>
    </lineage>
</organism>
<dbReference type="Proteomes" id="UP000885931">
    <property type="component" value="Unassembled WGS sequence"/>
</dbReference>
<reference evidence="2" key="1">
    <citation type="journal article" date="2020" name="mSystems">
        <title>Genome- and Community-Level Interaction Insights into Carbon Utilization and Element Cycling Functions of Hydrothermarchaeota in Hydrothermal Sediment.</title>
        <authorList>
            <person name="Zhou Z."/>
            <person name="Liu Y."/>
            <person name="Xu W."/>
            <person name="Pan J."/>
            <person name="Luo Z.H."/>
            <person name="Li M."/>
        </authorList>
    </citation>
    <scope>NUCLEOTIDE SEQUENCE [LARGE SCALE GENOMIC DNA]</scope>
    <source>
        <strain evidence="2">HyVt-237</strain>
    </source>
</reference>